<dbReference type="Pfam" id="PF07286">
    <property type="entry name" value="D-Glu_cyclase"/>
    <property type="match status" value="1"/>
</dbReference>
<dbReference type="PANTHER" id="PTHR32022:SF10">
    <property type="entry name" value="D-GLUTAMATE CYCLASE, MITOCHONDRIAL"/>
    <property type="match status" value="1"/>
</dbReference>
<dbReference type="FunFam" id="3.30.2040.10:FF:000001">
    <property type="entry name" value="D-glutamate cyclase, mitochondrial"/>
    <property type="match status" value="1"/>
</dbReference>
<dbReference type="SUPFAM" id="SSF160920">
    <property type="entry name" value="PSTPO5379-like"/>
    <property type="match status" value="1"/>
</dbReference>
<comment type="similarity">
    <text evidence="1">Belongs to the D-glutamate cyclase family.</text>
</comment>
<evidence type="ECO:0000256" key="1">
    <source>
        <dbReference type="ARBA" id="ARBA00007896"/>
    </source>
</evidence>
<evidence type="ECO:0008006" key="5">
    <source>
        <dbReference type="Google" id="ProtNLM"/>
    </source>
</evidence>
<evidence type="ECO:0000313" key="3">
    <source>
        <dbReference type="EMBL" id="KIM93765.1"/>
    </source>
</evidence>
<reference evidence="3 4" key="1">
    <citation type="submission" date="2014-04" db="EMBL/GenBank/DDBJ databases">
        <authorList>
            <consortium name="DOE Joint Genome Institute"/>
            <person name="Kuo A."/>
            <person name="Martino E."/>
            <person name="Perotto S."/>
            <person name="Kohler A."/>
            <person name="Nagy L.G."/>
            <person name="Floudas D."/>
            <person name="Copeland A."/>
            <person name="Barry K.W."/>
            <person name="Cichocki N."/>
            <person name="Veneault-Fourrey C."/>
            <person name="LaButti K."/>
            <person name="Lindquist E.A."/>
            <person name="Lipzen A."/>
            <person name="Lundell T."/>
            <person name="Morin E."/>
            <person name="Murat C."/>
            <person name="Sun H."/>
            <person name="Tunlid A."/>
            <person name="Henrissat B."/>
            <person name="Grigoriev I.V."/>
            <person name="Hibbett D.S."/>
            <person name="Martin F."/>
            <person name="Nordberg H.P."/>
            <person name="Cantor M.N."/>
            <person name="Hua S.X."/>
        </authorList>
    </citation>
    <scope>NUCLEOTIDE SEQUENCE [LARGE SCALE GENOMIC DNA]</scope>
    <source>
        <strain evidence="3 4">Zn</strain>
    </source>
</reference>
<dbReference type="PANTHER" id="PTHR32022">
    <property type="entry name" value="D-GLUTAMATE CYCLASE, MITOCHONDRIAL"/>
    <property type="match status" value="1"/>
</dbReference>
<dbReference type="AlphaFoldDB" id="A0A0C3GC82"/>
<evidence type="ECO:0000256" key="2">
    <source>
        <dbReference type="ARBA" id="ARBA00023239"/>
    </source>
</evidence>
<dbReference type="EMBL" id="KN832893">
    <property type="protein sequence ID" value="KIM93765.1"/>
    <property type="molecule type" value="Genomic_DNA"/>
</dbReference>
<dbReference type="OrthoDB" id="10262538at2759"/>
<sequence length="282" mass="30741">MAASSSTSTGLEVRILCRRGLLTSPTASLAPGHIQANLLILPSAYASDFRSLCARNPVPCPLLGSTALSKIGDASCIQPDSLINASDVDFDIRTDLPQYNIYESGKLIATKIDVKHEWTSDHVAFLIGCSYSFEGALAAAGLTPRHWVVGGNVPMYRTTRRLNPAGIFTSGTYVVSMRPYREEDVSEVRRITAPYKGMHGEPIAWGYQDMRELGIVDLDKPHWGDVPEIREGEIPVFWGCGVTPQDMIMQAGDKIKGIVIAHKPGCMLVLDVNEADYFKGEG</sequence>
<dbReference type="HOGENOM" id="CLU_059759_1_0_1"/>
<proteinExistence type="inferred from homology"/>
<evidence type="ECO:0000313" key="4">
    <source>
        <dbReference type="Proteomes" id="UP000054321"/>
    </source>
</evidence>
<dbReference type="Proteomes" id="UP000054321">
    <property type="component" value="Unassembled WGS sequence"/>
</dbReference>
<dbReference type="GO" id="GO:0047820">
    <property type="term" value="F:D-glutamate cyclase activity"/>
    <property type="evidence" value="ECO:0007669"/>
    <property type="project" value="TreeGrafter"/>
</dbReference>
<keyword evidence="4" id="KW-1185">Reference proteome</keyword>
<dbReference type="Gene3D" id="3.40.1640.10">
    <property type="entry name" value="PSTPO5379-like"/>
    <property type="match status" value="1"/>
</dbReference>
<gene>
    <name evidence="3" type="ORF">OIDMADRAFT_137491</name>
</gene>
<protein>
    <recommendedName>
        <fullName evidence="5">DUF1445 domain-containing protein</fullName>
    </recommendedName>
</protein>
<keyword evidence="2" id="KW-0456">Lyase</keyword>
<reference evidence="4" key="2">
    <citation type="submission" date="2015-01" db="EMBL/GenBank/DDBJ databases">
        <title>Evolutionary Origins and Diversification of the Mycorrhizal Mutualists.</title>
        <authorList>
            <consortium name="DOE Joint Genome Institute"/>
            <consortium name="Mycorrhizal Genomics Consortium"/>
            <person name="Kohler A."/>
            <person name="Kuo A."/>
            <person name="Nagy L.G."/>
            <person name="Floudas D."/>
            <person name="Copeland A."/>
            <person name="Barry K.W."/>
            <person name="Cichocki N."/>
            <person name="Veneault-Fourrey C."/>
            <person name="LaButti K."/>
            <person name="Lindquist E.A."/>
            <person name="Lipzen A."/>
            <person name="Lundell T."/>
            <person name="Morin E."/>
            <person name="Murat C."/>
            <person name="Riley R."/>
            <person name="Ohm R."/>
            <person name="Sun H."/>
            <person name="Tunlid A."/>
            <person name="Henrissat B."/>
            <person name="Grigoriev I.V."/>
            <person name="Hibbett D.S."/>
            <person name="Martin F."/>
        </authorList>
    </citation>
    <scope>NUCLEOTIDE SEQUENCE [LARGE SCALE GENOMIC DNA]</scope>
    <source>
        <strain evidence="4">Zn</strain>
    </source>
</reference>
<accession>A0A0C3GC82</accession>
<organism evidence="3 4">
    <name type="scientific">Oidiodendron maius (strain Zn)</name>
    <dbReference type="NCBI Taxonomy" id="913774"/>
    <lineage>
        <taxon>Eukaryota</taxon>
        <taxon>Fungi</taxon>
        <taxon>Dikarya</taxon>
        <taxon>Ascomycota</taxon>
        <taxon>Pezizomycotina</taxon>
        <taxon>Leotiomycetes</taxon>
        <taxon>Leotiomycetes incertae sedis</taxon>
        <taxon>Myxotrichaceae</taxon>
        <taxon>Oidiodendron</taxon>
    </lineage>
</organism>
<dbReference type="InterPro" id="IPR016938">
    <property type="entry name" value="UPF0317"/>
</dbReference>
<name>A0A0C3GC82_OIDMZ</name>
<dbReference type="PIRSF" id="PIRSF029755">
    <property type="entry name" value="UCP029755"/>
    <property type="match status" value="1"/>
</dbReference>
<dbReference type="InParanoid" id="A0A0C3GC82"/>
<dbReference type="GO" id="GO:0006536">
    <property type="term" value="P:glutamate metabolic process"/>
    <property type="evidence" value="ECO:0007669"/>
    <property type="project" value="TreeGrafter"/>
</dbReference>
<dbReference type="InterPro" id="IPR038021">
    <property type="entry name" value="Putative_hydro-lyase"/>
</dbReference>
<dbReference type="InterPro" id="IPR009906">
    <property type="entry name" value="D-Glu_cyclase"/>
</dbReference>
<dbReference type="Gene3D" id="3.30.2040.10">
    <property type="entry name" value="PSTPO5379-like domain"/>
    <property type="match status" value="1"/>
</dbReference>
<dbReference type="STRING" id="913774.A0A0C3GC82"/>